<evidence type="ECO:0000313" key="1">
    <source>
        <dbReference type="EMBL" id="ECH0896885.1"/>
    </source>
</evidence>
<dbReference type="Pfam" id="PF06074">
    <property type="entry name" value="Portal_Mu"/>
    <property type="match status" value="1"/>
</dbReference>
<dbReference type="InterPro" id="IPR009279">
    <property type="entry name" value="Portal_Mu"/>
</dbReference>
<dbReference type="EMBL" id="AAIQMM010000032">
    <property type="protein sequence ID" value="ECH0896885.1"/>
    <property type="molecule type" value="Genomic_DNA"/>
</dbReference>
<proteinExistence type="predicted"/>
<comment type="caution">
    <text evidence="1">The sequence shown here is derived from an EMBL/GenBank/DDBJ whole genome shotgun (WGS) entry which is preliminary data.</text>
</comment>
<protein>
    <submittedName>
        <fullName evidence="1">DUF935 domain-containing protein</fullName>
    </submittedName>
</protein>
<sequence>MAQIVDQYGNPLKREALKNPQTVRLAEMYRQYPVHPSTGLTIRRLPRLLRAAEQGDLGAQSALFADMEERDGHIFAEMEKRKNVLLTLDRNITPPPNATAAEKSAAAAVAEWFSGVPDIEDVILNGMSAIGHGFSCQEIQWATVEKILIPQHLYLRPHYWFRSLPEQGDQLRLNSDAPDGDELWPFGWLVHRHNARSGFVASSGLFRVLVWPYLFKNYSLRDFAEFLEIYGLPARIAYYAPGTTDEDLDKLLMSLVRLGHDAVATIPQGNDIKFENAATGGGDTFMKMIEWAERTESKVILGGTLTTEAGERGARSLGEVHNEVRHDLMVSDARQTEGMFRSLIRMMLAVNGYDIPLHRQPRMVFDTRKDVDMTDFTGGVAALVAAGDRAIPVSWVHKKLGIPEVQGDEPTLQPPVPASPAAALSRQLPVAQAALSQTGTDDGDVDPPQQALDAAASPADAVNAAITQLLAPMVTAIKQGMDADAAMSMVADSYPQLDDTQLRELLTRAIFVADLWGQCHAGS</sequence>
<accession>A0A5I0MUI6</accession>
<reference evidence="1" key="1">
    <citation type="submission" date="2019-07" db="EMBL/GenBank/DDBJ databases">
        <authorList>
            <person name="Ashton P.M."/>
            <person name="Dallman T."/>
            <person name="Nair S."/>
            <person name="De Pinna E."/>
            <person name="Peters T."/>
            <person name="Grant K."/>
        </authorList>
    </citation>
    <scope>NUCLEOTIDE SEQUENCE</scope>
    <source>
        <strain evidence="1">773673</strain>
    </source>
</reference>
<gene>
    <name evidence="1" type="ORF">FPD99_23315</name>
</gene>
<name>A0A5I0MUI6_SALET</name>
<organism evidence="1">
    <name type="scientific">Salmonella enterica subsp. enterica serovar Glostrup</name>
    <dbReference type="NCBI Taxonomy" id="1151180"/>
    <lineage>
        <taxon>Bacteria</taxon>
        <taxon>Pseudomonadati</taxon>
        <taxon>Pseudomonadota</taxon>
        <taxon>Gammaproteobacteria</taxon>
        <taxon>Enterobacterales</taxon>
        <taxon>Enterobacteriaceae</taxon>
        <taxon>Salmonella</taxon>
    </lineage>
</organism>
<dbReference type="AlphaFoldDB" id="A0A5I0MUI6"/>